<dbReference type="SUPFAM" id="SSF52540">
    <property type="entry name" value="P-loop containing nucleoside triphosphate hydrolases"/>
    <property type="match status" value="1"/>
</dbReference>
<evidence type="ECO:0000313" key="2">
    <source>
        <dbReference type="EMBL" id="KAB8337160.1"/>
    </source>
</evidence>
<name>A0A5N6KQ19_9ROSI</name>
<keyword evidence="3" id="KW-1185">Reference proteome</keyword>
<gene>
    <name evidence="2" type="ORF">FH972_021464</name>
</gene>
<dbReference type="SMART" id="SM00382">
    <property type="entry name" value="AAA"/>
    <property type="match status" value="1"/>
</dbReference>
<dbReference type="InterPro" id="IPR003593">
    <property type="entry name" value="AAA+_ATPase"/>
</dbReference>
<dbReference type="GO" id="GO:0003677">
    <property type="term" value="F:DNA binding"/>
    <property type="evidence" value="ECO:0007669"/>
    <property type="project" value="TreeGrafter"/>
</dbReference>
<dbReference type="GO" id="GO:0016887">
    <property type="term" value="F:ATP hydrolysis activity"/>
    <property type="evidence" value="ECO:0007669"/>
    <property type="project" value="InterPro"/>
</dbReference>
<dbReference type="OrthoDB" id="2195431at2759"/>
<dbReference type="PANTHER" id="PTHR23389:SF3">
    <property type="entry name" value="CHROMOSOME TRANSMISSION FIDELITY PROTEIN 18 HOMOLOG"/>
    <property type="match status" value="1"/>
</dbReference>
<accession>A0A5N6KQ19</accession>
<reference evidence="2 3" key="1">
    <citation type="submission" date="2019-06" db="EMBL/GenBank/DDBJ databases">
        <title>A chromosomal-level reference genome of Carpinus fangiana (Coryloideae, Betulaceae).</title>
        <authorList>
            <person name="Yang X."/>
            <person name="Wang Z."/>
            <person name="Zhang L."/>
            <person name="Hao G."/>
            <person name="Liu J."/>
            <person name="Yang Y."/>
        </authorList>
    </citation>
    <scope>NUCLEOTIDE SEQUENCE [LARGE SCALE GENOMIC DNA]</scope>
    <source>
        <strain evidence="2">Cfa_2016G</strain>
        <tissue evidence="2">Leaf</tissue>
    </source>
</reference>
<dbReference type="CDD" id="cd00009">
    <property type="entry name" value="AAA"/>
    <property type="match status" value="1"/>
</dbReference>
<dbReference type="PANTHER" id="PTHR23389">
    <property type="entry name" value="CHROMOSOME TRANSMISSION FIDELITY FACTOR 18"/>
    <property type="match status" value="1"/>
</dbReference>
<sequence>MAIGKTLLWTEKYRARKFTDLVGDERTHRSVLRWLKAWDSIVFPHQARPKAKKGANDDDQNTDRPHRKILLLTGPPGLGKTTLALICARQAGYEVQEINASDERSGNVVKGRIRDMVATENVKSVESGFDGKNKRAAKPVCVIVDEVDGVVSGSTGSGEGGFIKALVDLLVLDQRNSNTASGNQSPFLKKKKGDRFKMLRPLILICNDVYHPSLRLLRQGTIADIVHIRKPPIQMVASRLQAIFAKEGIECDGDGVRALCEATWGISNRKEDRSLNTGAGDGDMRSILVTGEWVAGKLKAVQLASKDDNVRLSKRWLTDNVFHDLAHEGGAARNLGRGGSKEVAERVFLHNAGFPSSALRTTKPSNQFRTQADMEQMPTSRDTGKKSAMQRLMQMIHASGEDDRIMSDIWTSYPAQPYQDDTILTKPSQAYDWLHFHNICSGRVHAAQEWELLPYLSYPILAFHELFAGNSRNKSATAFPVKDNDEDKDPAHPLTTIRAAYLASEAQKSNHATLTALHSILSHSLQRSFRGPEEIATDLVPYVLRILNPDVKPVVVGGSDKGIASVRKGSEKELVNRAVQAMLATGVTFDKTRIDFVVDTGNLPGGMDRTAQSAGFVYRMEPPVDHLGSFGTATKGLDLAGGKVRYAVRQVLDQEHRKEVAQVERNARQRRAHAGLSSETYDPSASTLEIVDPEVLAQQAREDAAALAKAKIDKTIKRDFFGRQVVVSSAFPMDQETARAMKQGQRSENAATGAEVRHRNDESGRVWVTYHEGYSNAVRKGITMAELLGGF</sequence>
<comment type="caution">
    <text evidence="2">The sequence shown here is derived from an EMBL/GenBank/DDBJ whole genome shotgun (WGS) entry which is preliminary data.</text>
</comment>
<evidence type="ECO:0000259" key="1">
    <source>
        <dbReference type="SMART" id="SM00382"/>
    </source>
</evidence>
<dbReference type="EMBL" id="VIBQ01000009">
    <property type="protein sequence ID" value="KAB8337160.1"/>
    <property type="molecule type" value="Genomic_DNA"/>
</dbReference>
<protein>
    <recommendedName>
        <fullName evidence="1">AAA+ ATPase domain-containing protein</fullName>
    </recommendedName>
</protein>
<organism evidence="2 3">
    <name type="scientific">Carpinus fangiana</name>
    <dbReference type="NCBI Taxonomy" id="176857"/>
    <lineage>
        <taxon>Eukaryota</taxon>
        <taxon>Viridiplantae</taxon>
        <taxon>Streptophyta</taxon>
        <taxon>Embryophyta</taxon>
        <taxon>Tracheophyta</taxon>
        <taxon>Spermatophyta</taxon>
        <taxon>Magnoliopsida</taxon>
        <taxon>eudicotyledons</taxon>
        <taxon>Gunneridae</taxon>
        <taxon>Pentapetalae</taxon>
        <taxon>rosids</taxon>
        <taxon>fabids</taxon>
        <taxon>Fagales</taxon>
        <taxon>Betulaceae</taxon>
        <taxon>Carpinus</taxon>
    </lineage>
</organism>
<dbReference type="Pfam" id="PF00004">
    <property type="entry name" value="AAA"/>
    <property type="match status" value="1"/>
</dbReference>
<proteinExistence type="predicted"/>
<dbReference type="InterPro" id="IPR003959">
    <property type="entry name" value="ATPase_AAA_core"/>
</dbReference>
<dbReference type="Proteomes" id="UP000327013">
    <property type="component" value="Unassembled WGS sequence"/>
</dbReference>
<feature type="domain" description="AAA+ ATPase" evidence="1">
    <location>
        <begin position="66"/>
        <end position="232"/>
    </location>
</feature>
<dbReference type="AlphaFoldDB" id="A0A5N6KQ19"/>
<dbReference type="GO" id="GO:0005634">
    <property type="term" value="C:nucleus"/>
    <property type="evidence" value="ECO:0007669"/>
    <property type="project" value="TreeGrafter"/>
</dbReference>
<dbReference type="InterPro" id="IPR027417">
    <property type="entry name" value="P-loop_NTPase"/>
</dbReference>
<evidence type="ECO:0000313" key="3">
    <source>
        <dbReference type="Proteomes" id="UP000327013"/>
    </source>
</evidence>
<dbReference type="GO" id="GO:0005524">
    <property type="term" value="F:ATP binding"/>
    <property type="evidence" value="ECO:0007669"/>
    <property type="project" value="InterPro"/>
</dbReference>
<dbReference type="Gene3D" id="3.40.50.300">
    <property type="entry name" value="P-loop containing nucleotide triphosphate hydrolases"/>
    <property type="match status" value="1"/>
</dbReference>